<evidence type="ECO:0000313" key="5">
    <source>
        <dbReference type="EMBL" id="CAB4686786.1"/>
    </source>
</evidence>
<dbReference type="Gene3D" id="3.40.190.10">
    <property type="entry name" value="Periplasmic binding protein-like II"/>
    <property type="match status" value="2"/>
</dbReference>
<keyword evidence="4" id="KW-0574">Periplasm</keyword>
<comment type="subcellular location">
    <subcellularLocation>
        <location evidence="1">Periplasm</location>
    </subcellularLocation>
</comment>
<dbReference type="GO" id="GO:0042597">
    <property type="term" value="C:periplasmic space"/>
    <property type="evidence" value="ECO:0007669"/>
    <property type="project" value="UniProtKB-SubCell"/>
</dbReference>
<gene>
    <name evidence="5" type="ORF">UFOPK2366_00525</name>
</gene>
<dbReference type="AlphaFoldDB" id="A0A6J6NKP7"/>
<dbReference type="GO" id="GO:0015846">
    <property type="term" value="P:polyamine transport"/>
    <property type="evidence" value="ECO:0007669"/>
    <property type="project" value="InterPro"/>
</dbReference>
<dbReference type="EMBL" id="CAEZXM010000074">
    <property type="protein sequence ID" value="CAB4686786.1"/>
    <property type="molecule type" value="Genomic_DNA"/>
</dbReference>
<dbReference type="PANTHER" id="PTHR30222">
    <property type="entry name" value="SPERMIDINE/PUTRESCINE-BINDING PERIPLASMIC PROTEIN"/>
    <property type="match status" value="1"/>
</dbReference>
<dbReference type="PROSITE" id="PS51257">
    <property type="entry name" value="PROKAR_LIPOPROTEIN"/>
    <property type="match status" value="1"/>
</dbReference>
<reference evidence="5" key="1">
    <citation type="submission" date="2020-05" db="EMBL/GenBank/DDBJ databases">
        <authorList>
            <person name="Chiriac C."/>
            <person name="Salcher M."/>
            <person name="Ghai R."/>
            <person name="Kavagutti S V."/>
        </authorList>
    </citation>
    <scope>NUCLEOTIDE SEQUENCE</scope>
</reference>
<organism evidence="5">
    <name type="scientific">freshwater metagenome</name>
    <dbReference type="NCBI Taxonomy" id="449393"/>
    <lineage>
        <taxon>unclassified sequences</taxon>
        <taxon>metagenomes</taxon>
        <taxon>ecological metagenomes</taxon>
    </lineage>
</organism>
<dbReference type="PROSITE" id="PS51318">
    <property type="entry name" value="TAT"/>
    <property type="match status" value="1"/>
</dbReference>
<dbReference type="PANTHER" id="PTHR30222:SF17">
    <property type="entry name" value="SPERMIDINE_PUTRESCINE-BINDING PERIPLASMIC PROTEIN"/>
    <property type="match status" value="1"/>
</dbReference>
<dbReference type="CDD" id="cd13590">
    <property type="entry name" value="PBP2_PotD_PotF_like"/>
    <property type="match status" value="1"/>
</dbReference>
<keyword evidence="2" id="KW-0813">Transport</keyword>
<evidence type="ECO:0000256" key="3">
    <source>
        <dbReference type="ARBA" id="ARBA00022729"/>
    </source>
</evidence>
<keyword evidence="3" id="KW-0732">Signal</keyword>
<dbReference type="GO" id="GO:0019808">
    <property type="term" value="F:polyamine binding"/>
    <property type="evidence" value="ECO:0007669"/>
    <property type="project" value="InterPro"/>
</dbReference>
<dbReference type="InterPro" id="IPR001188">
    <property type="entry name" value="Sperm_putr-bd"/>
</dbReference>
<dbReference type="Pfam" id="PF13416">
    <property type="entry name" value="SBP_bac_8"/>
    <property type="match status" value="1"/>
</dbReference>
<evidence type="ECO:0000256" key="4">
    <source>
        <dbReference type="ARBA" id="ARBA00022764"/>
    </source>
</evidence>
<name>A0A6J6NKP7_9ZZZZ</name>
<proteinExistence type="predicted"/>
<evidence type="ECO:0000256" key="2">
    <source>
        <dbReference type="ARBA" id="ARBA00022448"/>
    </source>
</evidence>
<dbReference type="PRINTS" id="PR00909">
    <property type="entry name" value="SPERMDNBNDNG"/>
</dbReference>
<evidence type="ECO:0000256" key="1">
    <source>
        <dbReference type="ARBA" id="ARBA00004418"/>
    </source>
</evidence>
<protein>
    <submittedName>
        <fullName evidence="5">Unannotated protein</fullName>
    </submittedName>
</protein>
<dbReference type="InterPro" id="IPR006311">
    <property type="entry name" value="TAT_signal"/>
</dbReference>
<accession>A0A6J6NKP7</accession>
<sequence>MSHPMSRRRFLALSAAAAGVSTLGLAACGSRSKGAASIELQIASPAKPVKLALTSDNAAIKAGLSNEAGPLRIANFADYVAPELLDKFKTETGVTVELSTFGDDVEALSKISTGAFKVDLLMSTAIDLLPKYVALKLVQPLEKSYFTNYENLWDSVRDPFYDLGGQYTVPYTVFSTGIGFRSDLVAAPLEGDSGWDALWDSQYSGVAGLLDSYREAMALGLQHAGIDNINTELQTDIDAAVAELRKMFKASNPRLDVLGYQSIPEGTTTINQLWSGDILAAQGYLPEGTDSSVLGYWVPPIAKRVINNDAMSIMRSAEHPVLAHAFINFMLDPENAKINQAYIGYQSTLKGFEAETLVAEGAIPENLANALVTQDDFTKGLRILALPAAADKMWQDAWSSLRTGA</sequence>
<dbReference type="InterPro" id="IPR006059">
    <property type="entry name" value="SBP"/>
</dbReference>
<dbReference type="SUPFAM" id="SSF53850">
    <property type="entry name" value="Periplasmic binding protein-like II"/>
    <property type="match status" value="1"/>
</dbReference>